<evidence type="ECO:0000259" key="4">
    <source>
        <dbReference type="PROSITE" id="PS01248"/>
    </source>
</evidence>
<dbReference type="RefSeq" id="XP_022313431.1">
    <property type="nucleotide sequence ID" value="XM_022457723.1"/>
</dbReference>
<dbReference type="PROSITE" id="PS01248">
    <property type="entry name" value="EGF_LAM_1"/>
    <property type="match status" value="1"/>
</dbReference>
<evidence type="ECO:0000256" key="3">
    <source>
        <dbReference type="SAM" id="Phobius"/>
    </source>
</evidence>
<evidence type="ECO:0000256" key="1">
    <source>
        <dbReference type="ARBA" id="ARBA00022536"/>
    </source>
</evidence>
<proteinExistence type="predicted"/>
<keyword evidence="3" id="KW-0472">Membrane</keyword>
<keyword evidence="3" id="KW-1133">Transmembrane helix</keyword>
<keyword evidence="3" id="KW-0812">Transmembrane</keyword>
<protein>
    <submittedName>
        <fullName evidence="6 7">Protein draper-like isoform X2</fullName>
    </submittedName>
</protein>
<dbReference type="InterPro" id="IPR042635">
    <property type="entry name" value="MEGF10/SREC1/2-like"/>
</dbReference>
<gene>
    <name evidence="6 7" type="primary">LOC111118317</name>
</gene>
<dbReference type="AlphaFoldDB" id="A0A8B8CFW4"/>
<keyword evidence="5" id="KW-1185">Reference proteome</keyword>
<reference evidence="6 7" key="1">
    <citation type="submission" date="2025-04" db="UniProtKB">
        <authorList>
            <consortium name="RefSeq"/>
        </authorList>
    </citation>
    <scope>IDENTIFICATION</scope>
    <source>
        <tissue evidence="6 7">Whole sample</tissue>
    </source>
</reference>
<organism evidence="5 7">
    <name type="scientific">Crassostrea virginica</name>
    <name type="common">Eastern oyster</name>
    <dbReference type="NCBI Taxonomy" id="6565"/>
    <lineage>
        <taxon>Eukaryota</taxon>
        <taxon>Metazoa</taxon>
        <taxon>Spiralia</taxon>
        <taxon>Lophotrochozoa</taxon>
        <taxon>Mollusca</taxon>
        <taxon>Bivalvia</taxon>
        <taxon>Autobranchia</taxon>
        <taxon>Pteriomorphia</taxon>
        <taxon>Ostreida</taxon>
        <taxon>Ostreoidea</taxon>
        <taxon>Ostreidae</taxon>
        <taxon>Crassostrea</taxon>
    </lineage>
</organism>
<keyword evidence="1" id="KW-0245">EGF-like domain</keyword>
<dbReference type="PANTHER" id="PTHR24043">
    <property type="entry name" value="SCAVENGER RECEPTOR CLASS F"/>
    <property type="match status" value="1"/>
</dbReference>
<dbReference type="GeneID" id="111118317"/>
<evidence type="ECO:0000313" key="7">
    <source>
        <dbReference type="RefSeq" id="XP_022313431.1"/>
    </source>
</evidence>
<evidence type="ECO:0000313" key="6">
    <source>
        <dbReference type="RefSeq" id="XP_022313429.1"/>
    </source>
</evidence>
<dbReference type="InterPro" id="IPR008979">
    <property type="entry name" value="Galactose-bd-like_sf"/>
</dbReference>
<dbReference type="Proteomes" id="UP000694844">
    <property type="component" value="Chromosome 2"/>
</dbReference>
<dbReference type="SMART" id="SM00181">
    <property type="entry name" value="EGF"/>
    <property type="match status" value="7"/>
</dbReference>
<dbReference type="Gene3D" id="2.170.300.10">
    <property type="entry name" value="Tie2 ligand-binding domain superfamily"/>
    <property type="match status" value="1"/>
</dbReference>
<dbReference type="SUPFAM" id="SSF49785">
    <property type="entry name" value="Galactose-binding domain-like"/>
    <property type="match status" value="1"/>
</dbReference>
<feature type="transmembrane region" description="Helical" evidence="3">
    <location>
        <begin position="475"/>
        <end position="498"/>
    </location>
</feature>
<feature type="domain" description="Laminin EGF-like" evidence="4">
    <location>
        <begin position="322"/>
        <end position="354"/>
    </location>
</feature>
<accession>A0A8B8CFW4</accession>
<dbReference type="PANTHER" id="PTHR24043:SF8">
    <property type="entry name" value="EGF-LIKE DOMAIN-CONTAINING PROTEIN"/>
    <property type="match status" value="1"/>
</dbReference>
<dbReference type="Pfam" id="PF22633">
    <property type="entry name" value="F5_F8_type_C_2"/>
    <property type="match status" value="1"/>
</dbReference>
<dbReference type="GO" id="GO:0005044">
    <property type="term" value="F:scavenger receptor activity"/>
    <property type="evidence" value="ECO:0007669"/>
    <property type="project" value="InterPro"/>
</dbReference>
<dbReference type="Gene3D" id="2.60.120.260">
    <property type="entry name" value="Galactose-binding domain-like"/>
    <property type="match status" value="1"/>
</dbReference>
<dbReference type="InterPro" id="IPR000742">
    <property type="entry name" value="EGF"/>
</dbReference>
<evidence type="ECO:0000313" key="5">
    <source>
        <dbReference type="Proteomes" id="UP000694844"/>
    </source>
</evidence>
<dbReference type="SUPFAM" id="SSF57184">
    <property type="entry name" value="Growth factor receptor domain"/>
    <property type="match status" value="1"/>
</dbReference>
<feature type="region of interest" description="Disordered" evidence="2">
    <location>
        <begin position="511"/>
        <end position="541"/>
    </location>
</feature>
<evidence type="ECO:0000256" key="2">
    <source>
        <dbReference type="SAM" id="MobiDB-lite"/>
    </source>
</evidence>
<sequence length="625" mass="68988">MGGCQICDKGYGGSRRIFCQKQNIVFGQPSAQENNYSKQFDSSKAVDGDMTTYCKVQERSEGVWWRVDLNTHRAISTINITMDTIAGVEYYIYVIDESMLINKYSLCKSTKTVQAEKNNLMLNCKSDMIGKAIEIHTPPQVPLKIYEVSLNMCTDGTYGEECDSLCPRECNNTCNKKTGECDRCPLGFTSGSCNRTCSSLCGSMGCNIKDGRCVNCANGFWGKDCTKRCSRECHSVCQRESGYCKECSSGYAFNGSTCVQCPSGSFGNSCASKCDANCKDGLCVAESGDCTDCSDGKYGKKCQNNCSEKCLNSSCSASTGKCFHCAVGYEGLECKQCLVGYFGKACRNMCTNNCKKHDCDHLTGACFSCEDGMYGPYCNQTCPSVCKDRKCLQNGECVACKNGRYGLKCEFLCPPVWCSRCDKKTGLCFECQSGRYGSDCLKTCMPECRNGCSITNGSCGQSRNIPLLKTSNANLGMVNIIILTGTTFLIVFSVVFLAKICRMQKERNGSKRRSHRGVMSWREQSSSQRYRSLEEEPPYQNTTVENQAVAATESANNTGEASATTSEEVNEARESVANLSKLYQRIVSFDEVQIRRQRNLSSDSSLPYENVDIKNNDMVVTYSKY</sequence>
<dbReference type="RefSeq" id="XP_022313429.1">
    <property type="nucleotide sequence ID" value="XM_022457721.1"/>
</dbReference>
<dbReference type="InterPro" id="IPR009030">
    <property type="entry name" value="Growth_fac_rcpt_cys_sf"/>
</dbReference>
<dbReference type="InterPro" id="IPR002049">
    <property type="entry name" value="LE_dom"/>
</dbReference>
<dbReference type="OrthoDB" id="27819at2759"/>
<name>A0A8B8CFW4_CRAVI</name>